<proteinExistence type="predicted"/>
<feature type="compositionally biased region" description="Pro residues" evidence="1">
    <location>
        <begin position="9"/>
        <end position="32"/>
    </location>
</feature>
<evidence type="ECO:0000313" key="3">
    <source>
        <dbReference type="EMBL" id="QDI02959.1"/>
    </source>
</evidence>
<feature type="transmembrane region" description="Helical" evidence="2">
    <location>
        <begin position="35"/>
        <end position="57"/>
    </location>
</feature>
<sequence length="89" mass="9433">MTVPLQCPIQPPGKFTPPLLPPPPPPPPPSPPPPLLLVVLGTALLPSQSLLLVFIWVTHAFALHTTILSPTLTCDGKNLFSISGTLFLI</sequence>
<protein>
    <submittedName>
        <fullName evidence="3">Uncharacterized protein</fullName>
    </submittedName>
</protein>
<evidence type="ECO:0000256" key="1">
    <source>
        <dbReference type="SAM" id="MobiDB-lite"/>
    </source>
</evidence>
<name>A0A514EAB4_9XANT</name>
<evidence type="ECO:0000313" key="4">
    <source>
        <dbReference type="Proteomes" id="UP000319349"/>
    </source>
</evidence>
<organism evidence="3 4">
    <name type="scientific">Xanthomonas cerealis pv. cerealis</name>
    <dbReference type="NCBI Taxonomy" id="152263"/>
    <lineage>
        <taxon>Bacteria</taxon>
        <taxon>Pseudomonadati</taxon>
        <taxon>Pseudomonadota</taxon>
        <taxon>Gammaproteobacteria</taxon>
        <taxon>Lysobacterales</taxon>
        <taxon>Lysobacteraceae</taxon>
        <taxon>Xanthomonas</taxon>
        <taxon>Xanthomonas translucens group</taxon>
        <taxon>Xanthomonas cerealis</taxon>
    </lineage>
</organism>
<feature type="region of interest" description="Disordered" evidence="1">
    <location>
        <begin position="1"/>
        <end position="32"/>
    </location>
</feature>
<dbReference type="Proteomes" id="UP000319349">
    <property type="component" value="Chromosome"/>
</dbReference>
<keyword evidence="4" id="KW-1185">Reference proteome</keyword>
<keyword evidence="2" id="KW-0812">Transmembrane</keyword>
<gene>
    <name evidence="3" type="ORF">E4A48_03940</name>
</gene>
<keyword evidence="2" id="KW-0472">Membrane</keyword>
<reference evidence="3 4" key="1">
    <citation type="submission" date="2019-03" db="EMBL/GenBank/DDBJ databases">
        <title>Tal1 in Xanthomonas translucens pv. cerealis Contributes to Virulence in Bacterial Leaf Streak of Wheat.</title>
        <authorList>
            <person name="Shah S.M.A."/>
            <person name="Haq F."/>
            <person name="Ma W."/>
            <person name="Xu X."/>
            <person name="Wang S."/>
            <person name="Xu Z."/>
            <person name="Zou L."/>
            <person name="Zhu B."/>
            <person name="Chen G."/>
        </authorList>
    </citation>
    <scope>NUCLEOTIDE SEQUENCE [LARGE SCALE GENOMIC DNA]</scope>
    <source>
        <strain evidence="3 4">01</strain>
    </source>
</reference>
<dbReference type="EMBL" id="CP038228">
    <property type="protein sequence ID" value="QDI02959.1"/>
    <property type="molecule type" value="Genomic_DNA"/>
</dbReference>
<evidence type="ECO:0000256" key="2">
    <source>
        <dbReference type="SAM" id="Phobius"/>
    </source>
</evidence>
<accession>A0A514EAB4</accession>
<keyword evidence="2" id="KW-1133">Transmembrane helix</keyword>
<dbReference type="AlphaFoldDB" id="A0A514EAB4"/>